<reference evidence="2 3" key="1">
    <citation type="submission" date="2016-08" db="EMBL/GenBank/DDBJ databases">
        <title>Genomes of anaerobic fungi encode conserved fungal cellulosomes for biomass hydrolysis.</title>
        <authorList>
            <consortium name="DOE Joint Genome Institute"/>
            <person name="Haitjema C.H."/>
            <person name="Gilmore S.P."/>
            <person name="Henske J.K."/>
            <person name="Solomon K.V."/>
            <person name="De Groot R."/>
            <person name="Kuo A."/>
            <person name="Mondo S.J."/>
            <person name="Salamov A.A."/>
            <person name="Labutti K."/>
            <person name="Zhao Z."/>
            <person name="Chiniquy J."/>
            <person name="Barry K."/>
            <person name="Brewer H.M."/>
            <person name="Purvine S.O."/>
            <person name="Wright A.T."/>
            <person name="Boxma B."/>
            <person name="Van Alen T."/>
            <person name="Hackstein J.H."/>
            <person name="Baker S.E."/>
            <person name="Grigoriev I.V."/>
            <person name="O'Malley M.A."/>
        </authorList>
    </citation>
    <scope>NUCLEOTIDE SEQUENCE [LARGE SCALE GENOMIC DNA]</scope>
    <source>
        <strain evidence="3">finn</strain>
    </source>
</reference>
<gene>
    <name evidence="2" type="ORF">BCR36DRAFT_579506</name>
</gene>
<reference evidence="2 3" key="2">
    <citation type="submission" date="2016-08" db="EMBL/GenBank/DDBJ databases">
        <title>Pervasive Adenine N6-methylation of Active Genes in Fungi.</title>
        <authorList>
            <consortium name="DOE Joint Genome Institute"/>
            <person name="Mondo S.J."/>
            <person name="Dannebaum R.O."/>
            <person name="Kuo R.C."/>
            <person name="Labutti K."/>
            <person name="Haridas S."/>
            <person name="Kuo A."/>
            <person name="Salamov A."/>
            <person name="Ahrendt S.R."/>
            <person name="Lipzen A."/>
            <person name="Sullivan W."/>
            <person name="Andreopoulos W.B."/>
            <person name="Clum A."/>
            <person name="Lindquist E."/>
            <person name="Daum C."/>
            <person name="Ramamoorthy G.K."/>
            <person name="Gryganskyi A."/>
            <person name="Culley D."/>
            <person name="Magnuson J.K."/>
            <person name="James T.Y."/>
            <person name="O'Malley M.A."/>
            <person name="Stajich J.E."/>
            <person name="Spatafora J.W."/>
            <person name="Visel A."/>
            <person name="Grigoriev I.V."/>
        </authorList>
    </citation>
    <scope>NUCLEOTIDE SEQUENCE [LARGE SCALE GENOMIC DNA]</scope>
    <source>
        <strain evidence="3">finn</strain>
    </source>
</reference>
<proteinExistence type="predicted"/>
<feature type="region of interest" description="Disordered" evidence="1">
    <location>
        <begin position="1"/>
        <end position="27"/>
    </location>
</feature>
<feature type="region of interest" description="Disordered" evidence="1">
    <location>
        <begin position="45"/>
        <end position="68"/>
    </location>
</feature>
<evidence type="ECO:0000256" key="1">
    <source>
        <dbReference type="SAM" id="MobiDB-lite"/>
    </source>
</evidence>
<dbReference type="AlphaFoldDB" id="A0A1Y1VMB9"/>
<protein>
    <submittedName>
        <fullName evidence="2">Uncharacterized protein</fullName>
    </submittedName>
</protein>
<organism evidence="2 3">
    <name type="scientific">Piromyces finnis</name>
    <dbReference type="NCBI Taxonomy" id="1754191"/>
    <lineage>
        <taxon>Eukaryota</taxon>
        <taxon>Fungi</taxon>
        <taxon>Fungi incertae sedis</taxon>
        <taxon>Chytridiomycota</taxon>
        <taxon>Chytridiomycota incertae sedis</taxon>
        <taxon>Neocallimastigomycetes</taxon>
        <taxon>Neocallimastigales</taxon>
        <taxon>Neocallimastigaceae</taxon>
        <taxon>Piromyces</taxon>
    </lineage>
</organism>
<dbReference type="Proteomes" id="UP000193719">
    <property type="component" value="Unassembled WGS sequence"/>
</dbReference>
<dbReference type="EMBL" id="MCFH01000002">
    <property type="protein sequence ID" value="ORX60065.1"/>
    <property type="molecule type" value="Genomic_DNA"/>
</dbReference>
<accession>A0A1Y1VMB9</accession>
<feature type="compositionally biased region" description="Low complexity" evidence="1">
    <location>
        <begin position="14"/>
        <end position="27"/>
    </location>
</feature>
<feature type="region of interest" description="Disordered" evidence="1">
    <location>
        <begin position="300"/>
        <end position="342"/>
    </location>
</feature>
<name>A0A1Y1VMB9_9FUNG</name>
<evidence type="ECO:0000313" key="3">
    <source>
        <dbReference type="Proteomes" id="UP000193719"/>
    </source>
</evidence>
<comment type="caution">
    <text evidence="2">The sequence shown here is derived from an EMBL/GenBank/DDBJ whole genome shotgun (WGS) entry which is preliminary data.</text>
</comment>
<keyword evidence="3" id="KW-1185">Reference proteome</keyword>
<sequence>MRCFKKKRDGSITSSSNDDNNNNGSKSVRCSSLVTEVSASDIEKINGINTSDGNEDTGNNSDDDNDTPSSVSFNYIDNFIVPKGTLINDNEECVTAIYNINKLIKQTTSSSIFEQSCDSEFDIDAFTKGLDSIKGELSQSMNEAISKCGNSKIWNGAKLHQACRILGKTGQTVCYSIVDDVYEKYDSKCLENATLSDMWEFSTWLWNQLINVNNGCYLKQLYNYKCNPKKDAIVHMGSNSYSLRMICESSNNNCEWPGTYTGNNESVKCLSKSIEKNKNIAINVLKKNGYVCEGSTDLPQTLPSLEDENSSDDDVPYAEDTSSEDSSNTSNSKAPIVQNFSSSDSNNLVENLNTDANKKAYIVSSGTSDTDPWTNINQIVGTIFIAVFALLF</sequence>
<evidence type="ECO:0000313" key="2">
    <source>
        <dbReference type="EMBL" id="ORX60065.1"/>
    </source>
</evidence>
<dbReference type="OrthoDB" id="10411459at2759"/>
<feature type="compositionally biased region" description="Acidic residues" evidence="1">
    <location>
        <begin position="305"/>
        <end position="323"/>
    </location>
</feature>